<feature type="region of interest" description="Disordered" evidence="1">
    <location>
        <begin position="293"/>
        <end position="320"/>
    </location>
</feature>
<evidence type="ECO:0000313" key="3">
    <source>
        <dbReference type="EnsemblMetazoa" id="MDOA012511-PA"/>
    </source>
</evidence>
<dbReference type="Pfam" id="PF13843">
    <property type="entry name" value="DDE_Tnp_1_7"/>
    <property type="match status" value="1"/>
</dbReference>
<feature type="domain" description="PiggyBac transposable element-derived protein" evidence="2">
    <location>
        <begin position="7"/>
        <end position="270"/>
    </location>
</feature>
<dbReference type="AlphaFoldDB" id="A0A1I8N7Z3"/>
<dbReference type="PANTHER" id="PTHR46599:SF6">
    <property type="entry name" value="DUAL SPECIFICITY PHOSPHATASE 26"/>
    <property type="match status" value="1"/>
</dbReference>
<feature type="compositionally biased region" description="Polar residues" evidence="1">
    <location>
        <begin position="308"/>
        <end position="320"/>
    </location>
</feature>
<protein>
    <recommendedName>
        <fullName evidence="2">PiggyBac transposable element-derived protein domain-containing protein</fullName>
    </recommendedName>
</protein>
<name>A0A1I8N7Z3_MUSDO</name>
<dbReference type="PANTHER" id="PTHR46599">
    <property type="entry name" value="PIGGYBAC TRANSPOSABLE ELEMENT-DERIVED PROTEIN 4"/>
    <property type="match status" value="1"/>
</dbReference>
<evidence type="ECO:0000259" key="2">
    <source>
        <dbReference type="Pfam" id="PF13843"/>
    </source>
</evidence>
<dbReference type="VEuPathDB" id="VectorBase:MDOA012511"/>
<dbReference type="EnsemblMetazoa" id="MDOA012511-RA">
    <property type="protein sequence ID" value="MDOA012511-PA"/>
    <property type="gene ID" value="MDOA012511"/>
</dbReference>
<organism evidence="3">
    <name type="scientific">Musca domestica</name>
    <name type="common">House fly</name>
    <dbReference type="NCBI Taxonomy" id="7370"/>
    <lineage>
        <taxon>Eukaryota</taxon>
        <taxon>Metazoa</taxon>
        <taxon>Ecdysozoa</taxon>
        <taxon>Arthropoda</taxon>
        <taxon>Hexapoda</taxon>
        <taxon>Insecta</taxon>
        <taxon>Pterygota</taxon>
        <taxon>Neoptera</taxon>
        <taxon>Endopterygota</taxon>
        <taxon>Diptera</taxon>
        <taxon>Brachycera</taxon>
        <taxon>Muscomorpha</taxon>
        <taxon>Muscoidea</taxon>
        <taxon>Muscidae</taxon>
        <taxon>Musca</taxon>
    </lineage>
</organism>
<dbReference type="InterPro" id="IPR029526">
    <property type="entry name" value="PGBD"/>
</dbReference>
<proteinExistence type="predicted"/>
<dbReference type="eggNOG" id="ENOG502QWEM">
    <property type="taxonomic scope" value="Eukaryota"/>
</dbReference>
<dbReference type="VEuPathDB" id="VectorBase:MDOMA2_014034"/>
<evidence type="ECO:0000256" key="1">
    <source>
        <dbReference type="SAM" id="MobiDB-lite"/>
    </source>
</evidence>
<accession>A0A1I8N7Z3</accession>
<reference evidence="3" key="1">
    <citation type="submission" date="2020-05" db="UniProtKB">
        <authorList>
            <consortium name="EnsemblMetazoa"/>
        </authorList>
    </citation>
    <scope>IDENTIFICATION</scope>
    <source>
        <strain evidence="3">Aabys</strain>
    </source>
</reference>
<sequence>MTKATYRDTSEHELRALIGILTLTAALKDNHLATDEIFDNTYSGTLYTSAMSRERFKFLIRCLRMDDKALRASLQPTDRFLPVRKVWDMFIEQCHTSYTPGSHTTVDEQLLGFRGRCPFKMYIPNKPNKYGIKIVMICDSATKYMFTAIPYLGKSSNTNNVPLGEYYVKELSKPIHGTSRNITYDNWFTSVPLAKNLLKEPYKLTLVGAIRSNKREIPELMKNARSREVGTARFCYDGPLTLLSYKPKPSKMVFMLSSCNEKGTIDERSGKYVGDDESNPVISSSTIANVGSKDQCLTQESGGKASYSGKSNKTPQSYYD</sequence>